<proteinExistence type="predicted"/>
<evidence type="ECO:0000313" key="1">
    <source>
        <dbReference type="EMBL" id="DAF49894.1"/>
    </source>
</evidence>
<dbReference type="EMBL" id="BK032590">
    <property type="protein sequence ID" value="DAF49894.1"/>
    <property type="molecule type" value="Genomic_DNA"/>
</dbReference>
<organism evidence="1">
    <name type="scientific">Myoviridae sp. ctHMa1</name>
    <dbReference type="NCBI Taxonomy" id="2827671"/>
    <lineage>
        <taxon>Viruses</taxon>
        <taxon>Duplodnaviria</taxon>
        <taxon>Heunggongvirae</taxon>
        <taxon>Uroviricota</taxon>
        <taxon>Caudoviricetes</taxon>
    </lineage>
</organism>
<accession>A0A8S5SG09</accession>
<protein>
    <submittedName>
        <fullName evidence="1">Uncharacterized protein</fullName>
    </submittedName>
</protein>
<reference evidence="1" key="1">
    <citation type="journal article" date="2021" name="Proc. Natl. Acad. Sci. U.S.A.">
        <title>A Catalog of Tens of Thousands of Viruses from Human Metagenomes Reveals Hidden Associations with Chronic Diseases.</title>
        <authorList>
            <person name="Tisza M.J."/>
            <person name="Buck C.B."/>
        </authorList>
    </citation>
    <scope>NUCLEOTIDE SEQUENCE</scope>
    <source>
        <strain evidence="1">CtHMa1</strain>
    </source>
</reference>
<sequence>MKAMEKKATPMPEELEREWNEVRVCFRLLQCRRARIVTKRMLDGSVKRYTEVRKAGG</sequence>
<name>A0A8S5SG09_9CAUD</name>